<keyword evidence="2" id="KW-1185">Reference proteome</keyword>
<gene>
    <name evidence="1" type="ORF">H1S01_03145</name>
</gene>
<protein>
    <submittedName>
        <fullName evidence="1">Uncharacterized protein</fullName>
    </submittedName>
</protein>
<evidence type="ECO:0000313" key="2">
    <source>
        <dbReference type="Proteomes" id="UP000617402"/>
    </source>
</evidence>
<dbReference type="EMBL" id="JACVHF010000002">
    <property type="protein sequence ID" value="MBC9783507.1"/>
    <property type="molecule type" value="Genomic_DNA"/>
</dbReference>
<evidence type="ECO:0000313" key="1">
    <source>
        <dbReference type="EMBL" id="MBC9783507.1"/>
    </source>
</evidence>
<comment type="caution">
    <text evidence="1">The sequence shown here is derived from an EMBL/GenBank/DDBJ whole genome shotgun (WGS) entry which is preliminary data.</text>
</comment>
<name>A0ABR7SZZ7_HELCL</name>
<accession>A0ABR7SZZ7</accession>
<dbReference type="InterPro" id="IPR058701">
    <property type="entry name" value="PhiTE_072-like"/>
</dbReference>
<organism evidence="1 2">
    <name type="scientific">Heliobacterium chlorum</name>
    <dbReference type="NCBI Taxonomy" id="2698"/>
    <lineage>
        <taxon>Bacteria</taxon>
        <taxon>Bacillati</taxon>
        <taxon>Bacillota</taxon>
        <taxon>Clostridia</taxon>
        <taxon>Eubacteriales</taxon>
        <taxon>Heliobacteriaceae</taxon>
        <taxon>Heliobacterium</taxon>
    </lineage>
</organism>
<proteinExistence type="predicted"/>
<dbReference type="RefSeq" id="WP_188038666.1">
    <property type="nucleotide sequence ID" value="NZ_JACVHF010000002.1"/>
</dbReference>
<dbReference type="Pfam" id="PF26211">
    <property type="entry name" value="Phage_phiTE_072"/>
    <property type="match status" value="1"/>
</dbReference>
<dbReference type="Proteomes" id="UP000617402">
    <property type="component" value="Unassembled WGS sequence"/>
</dbReference>
<sequence length="176" mass="20750">MSDETKFWRYSVPPEKGQGWGIFLLDSTGMFAAVTDYGNYVFKWTHHGKDDFRKFVIDVSSSPDYLLEKVAPHGEVYDGQETKKHVRETILQHRRDRSLSKDEARTEWELLDEYDLSEEGNFPLWYHNTSLCDAFEMAKRTYPRSMRSFAEKLMPRLATMIREEMEREGRCCNAEA</sequence>
<reference evidence="1 2" key="1">
    <citation type="submission" date="2020-07" db="EMBL/GenBank/DDBJ databases">
        <title>Draft whole-genome sequence of Heliobacterium chlorum DSM 3682, type strain.</title>
        <authorList>
            <person name="Kyndt J.A."/>
            <person name="Meyer T.E."/>
            <person name="Imhoff J.F."/>
        </authorList>
    </citation>
    <scope>NUCLEOTIDE SEQUENCE [LARGE SCALE GENOMIC DNA]</scope>
    <source>
        <strain evidence="1 2">DSM 3682</strain>
    </source>
</reference>